<proteinExistence type="predicted"/>
<accession>A0A517LWP5</accession>
<name>A0A517LWP5_9BACT</name>
<sequence>MNERANTYDDAVIGSSPMMLLVALELANKGRRVCLIDRSESLGGAWETVSIADAVAVEGACHLIEVFPGVYEYLEKASGASFVELDEQPIRIHRSGIHVGYHNRLMLMMSGFRLLAGYTLFSGIRFIQPLRYRDAHLNYKNKLKSFIAHQTPGLFRKARKMKGPEHGFVDFMNRLVGRCMDAGVALRKLDVESVTRSQPGWTLAGRHPADNLVADRVHCTTSTNLTRISEREYSATPRESINRAAVLTRVLRTNVNQSQTYVSFWKDQHITRIARIDSASDSKHLQFLVELRTPSVLQLQNFESIIRKKVCKAKIARDPNLIEVIGSVNCVATRNTDQLPAGEISPGFHGYYSMGNLAAGIASWLKHRETHATYQESAAPDDCVEHHRSAAA</sequence>
<evidence type="ECO:0000313" key="2">
    <source>
        <dbReference type="Proteomes" id="UP000319557"/>
    </source>
</evidence>
<dbReference type="AlphaFoldDB" id="A0A517LWP5"/>
<evidence type="ECO:0008006" key="3">
    <source>
        <dbReference type="Google" id="ProtNLM"/>
    </source>
</evidence>
<evidence type="ECO:0000313" key="1">
    <source>
        <dbReference type="EMBL" id="QDS87039.1"/>
    </source>
</evidence>
<dbReference type="Proteomes" id="UP000319557">
    <property type="component" value="Chromosome"/>
</dbReference>
<reference evidence="1 2" key="1">
    <citation type="submission" date="2019-02" db="EMBL/GenBank/DDBJ databases">
        <title>Deep-cultivation of Planctomycetes and their phenomic and genomic characterization uncovers novel biology.</title>
        <authorList>
            <person name="Wiegand S."/>
            <person name="Jogler M."/>
            <person name="Boedeker C."/>
            <person name="Pinto D."/>
            <person name="Vollmers J."/>
            <person name="Rivas-Marin E."/>
            <person name="Kohn T."/>
            <person name="Peeters S.H."/>
            <person name="Heuer A."/>
            <person name="Rast P."/>
            <person name="Oberbeckmann S."/>
            <person name="Bunk B."/>
            <person name="Jeske O."/>
            <person name="Meyerdierks A."/>
            <person name="Storesund J.E."/>
            <person name="Kallscheuer N."/>
            <person name="Luecker S."/>
            <person name="Lage O.M."/>
            <person name="Pohl T."/>
            <person name="Merkel B.J."/>
            <person name="Hornburger P."/>
            <person name="Mueller R.-W."/>
            <person name="Bruemmer F."/>
            <person name="Labrenz M."/>
            <person name="Spormann A.M."/>
            <person name="Op den Camp H."/>
            <person name="Overmann J."/>
            <person name="Amann R."/>
            <person name="Jetten M.S.M."/>
            <person name="Mascher T."/>
            <person name="Medema M.H."/>
            <person name="Devos D.P."/>
            <person name="Kaster A.-K."/>
            <person name="Ovreas L."/>
            <person name="Rohde M."/>
            <person name="Galperin M.Y."/>
            <person name="Jogler C."/>
        </authorList>
    </citation>
    <scope>NUCLEOTIDE SEQUENCE [LARGE SCALE GENOMIC DNA]</scope>
    <source>
        <strain evidence="1 2">EC9</strain>
    </source>
</reference>
<dbReference type="EMBL" id="CP036261">
    <property type="protein sequence ID" value="QDS87039.1"/>
    <property type="molecule type" value="Genomic_DNA"/>
</dbReference>
<dbReference type="RefSeq" id="WP_145343163.1">
    <property type="nucleotide sequence ID" value="NZ_CP036261.1"/>
</dbReference>
<gene>
    <name evidence="1" type="ORF">EC9_12150</name>
</gene>
<dbReference type="OrthoDB" id="9814556at2"/>
<organism evidence="1 2">
    <name type="scientific">Rosistilla ulvae</name>
    <dbReference type="NCBI Taxonomy" id="1930277"/>
    <lineage>
        <taxon>Bacteria</taxon>
        <taxon>Pseudomonadati</taxon>
        <taxon>Planctomycetota</taxon>
        <taxon>Planctomycetia</taxon>
        <taxon>Pirellulales</taxon>
        <taxon>Pirellulaceae</taxon>
        <taxon>Rosistilla</taxon>
    </lineage>
</organism>
<protein>
    <recommendedName>
        <fullName evidence="3">Amine oxidase domain-containing protein</fullName>
    </recommendedName>
</protein>
<dbReference type="KEGG" id="ruv:EC9_12150"/>
<dbReference type="SUPFAM" id="SSF51905">
    <property type="entry name" value="FAD/NAD(P)-binding domain"/>
    <property type="match status" value="1"/>
</dbReference>
<dbReference type="InterPro" id="IPR036188">
    <property type="entry name" value="FAD/NAD-bd_sf"/>
</dbReference>
<keyword evidence="2" id="KW-1185">Reference proteome</keyword>